<dbReference type="Proteomes" id="UP001422074">
    <property type="component" value="Unassembled WGS sequence"/>
</dbReference>
<evidence type="ECO:0000313" key="3">
    <source>
        <dbReference type="EMBL" id="MEN2743254.1"/>
    </source>
</evidence>
<keyword evidence="3" id="KW-0413">Isomerase</keyword>
<dbReference type="GO" id="GO:0016853">
    <property type="term" value="F:isomerase activity"/>
    <property type="evidence" value="ECO:0007669"/>
    <property type="project" value="UniProtKB-KW"/>
</dbReference>
<dbReference type="InterPro" id="IPR050312">
    <property type="entry name" value="IolE/XylAMocC-like"/>
</dbReference>
<dbReference type="PANTHER" id="PTHR12110">
    <property type="entry name" value="HYDROXYPYRUVATE ISOMERASE"/>
    <property type="match status" value="1"/>
</dbReference>
<organism evidence="3 4">
    <name type="scientific">Sinomonas halotolerans</name>
    <dbReference type="NCBI Taxonomy" id="1644133"/>
    <lineage>
        <taxon>Bacteria</taxon>
        <taxon>Bacillati</taxon>
        <taxon>Actinomycetota</taxon>
        <taxon>Actinomycetes</taxon>
        <taxon>Micrococcales</taxon>
        <taxon>Micrococcaceae</taxon>
        <taxon>Sinomonas</taxon>
    </lineage>
</organism>
<dbReference type="InterPro" id="IPR036237">
    <property type="entry name" value="Xyl_isomerase-like_sf"/>
</dbReference>
<dbReference type="Gene3D" id="3.20.20.150">
    <property type="entry name" value="Divalent-metal-dependent TIM barrel enzymes"/>
    <property type="match status" value="1"/>
</dbReference>
<gene>
    <name evidence="3" type="ORF">ABCQ75_01705</name>
</gene>
<feature type="domain" description="Xylose isomerase-like TIM barrel" evidence="2">
    <location>
        <begin position="21"/>
        <end position="273"/>
    </location>
</feature>
<keyword evidence="1" id="KW-0119">Carbohydrate metabolism</keyword>
<proteinExistence type="predicted"/>
<sequence>MKLALDPTPFHSTHSLLEFPALAAELGYEYLQMTPHRDMIPFFTHPKADDELVRQFRKACADAGVEVASVLPVLRWSGPDEAMREAAVRYWKRAVQITVDLGCTQMNTEFSGRPEKPEESEACFYKSMEELLPVFEREGVHVAIDPHPDDFVEEGLAALRVIRGLNSPNVGMVYVASHTFHMKDSPLEIMRAAGERIRVVHVSDTMDHHASHGLRYITNPPGNDVRVHQHLKIGDGDVNWDEFFGGLGEIGFLDRDDTVMVSSVFAENENAPEVSRYQLREMAARADKVRADKARADKAGDAAAH</sequence>
<dbReference type="SUPFAM" id="SSF51658">
    <property type="entry name" value="Xylose isomerase-like"/>
    <property type="match status" value="1"/>
</dbReference>
<evidence type="ECO:0000256" key="1">
    <source>
        <dbReference type="ARBA" id="ARBA00023277"/>
    </source>
</evidence>
<evidence type="ECO:0000313" key="4">
    <source>
        <dbReference type="Proteomes" id="UP001422074"/>
    </source>
</evidence>
<protein>
    <submittedName>
        <fullName evidence="3">Sugar phosphate isomerase/epimerase family protein</fullName>
    </submittedName>
</protein>
<dbReference type="InterPro" id="IPR013022">
    <property type="entry name" value="Xyl_isomerase-like_TIM-brl"/>
</dbReference>
<reference evidence="3 4" key="1">
    <citation type="submission" date="2024-05" db="EMBL/GenBank/DDBJ databases">
        <title>Sinomonas sp. nov., isolated from a waste landfill.</title>
        <authorList>
            <person name="Zhao Y."/>
        </authorList>
    </citation>
    <scope>NUCLEOTIDE SEQUENCE [LARGE SCALE GENOMIC DNA]</scope>
    <source>
        <strain evidence="3 4">CCTCC AB2014300</strain>
    </source>
</reference>
<name>A0ABU9WXB8_9MICC</name>
<dbReference type="PANTHER" id="PTHR12110:SF21">
    <property type="entry name" value="XYLOSE ISOMERASE-LIKE TIM BARREL DOMAIN-CONTAINING PROTEIN"/>
    <property type="match status" value="1"/>
</dbReference>
<accession>A0ABU9WXB8</accession>
<keyword evidence="4" id="KW-1185">Reference proteome</keyword>
<comment type="caution">
    <text evidence="3">The sequence shown here is derived from an EMBL/GenBank/DDBJ whole genome shotgun (WGS) entry which is preliminary data.</text>
</comment>
<dbReference type="RefSeq" id="WP_345882733.1">
    <property type="nucleotide sequence ID" value="NZ_JBDFRB010000001.1"/>
</dbReference>
<dbReference type="EMBL" id="JBDFRB010000001">
    <property type="protein sequence ID" value="MEN2743254.1"/>
    <property type="molecule type" value="Genomic_DNA"/>
</dbReference>
<evidence type="ECO:0000259" key="2">
    <source>
        <dbReference type="Pfam" id="PF01261"/>
    </source>
</evidence>
<dbReference type="Pfam" id="PF01261">
    <property type="entry name" value="AP_endonuc_2"/>
    <property type="match status" value="1"/>
</dbReference>